<dbReference type="STRING" id="314283.MED297_08841"/>
<dbReference type="PRINTS" id="PR00344">
    <property type="entry name" value="BCTRLSENSOR"/>
</dbReference>
<dbReference type="Pfam" id="PF07695">
    <property type="entry name" value="7TMR-DISM_7TM"/>
    <property type="match status" value="1"/>
</dbReference>
<dbReference type="Pfam" id="PF07696">
    <property type="entry name" value="7TMR-DISMED2"/>
    <property type="match status" value="1"/>
</dbReference>
<dbReference type="SUPFAM" id="SSF55874">
    <property type="entry name" value="ATPase domain of HSP90 chaperone/DNA topoisomerase II/histidine kinase"/>
    <property type="match status" value="1"/>
</dbReference>
<sequence>MDSKTGQNRQFLLLGLALFCLLLSPAWSQELLLEDRPVPINGAWQVLNPDIEITSIEQALQRTDSDWQPIDNPAGSVGMTEGAHWLKLSLNNRSDIQRWYIVFNNRGINHVSGWWLTPEGIIDTFTIGAARPYEDSRHLPLPQLNTPLPDTNGQSLVLLVKIEHVGYLDVNGRLYPAEQAMIEFRQDGMIEWLFYGIYIAFLTLHLGLFLSSRDLSHLGYVAFVGSAFLFFLYAEGYTYSLFRYSSSLAYLIGQSSIALISISSAFFTLTYLSLNRSRARWLMYAIMILGASFIAGRMVSKAFPILPLGSLLAILTFVVIPLISLHQHRHQQSPYALSFFLAWSLWSLLTAIVTLATFGVIRADVSMLWIYLKIAFAAHNLVLTWSVGLRMRELFNSRKQARAESEAKSNLIAQVSHEIRTPMNGIIGTSQLLEAHLHGKEAHHLNDVIFHSGTTLLTIINDLLDLSRLETGRIRLRPEPVDLRKLMGQVFQILNSQIKQKKLQYELTVSDHVPDWVELDPVRLRQVLLNIVGNAIKYTDQGQVRMTADYRHPSLSIQIDDTGRGIPETHLKSLFQPYVQVRQDAEEERKGTGLGLHIAQSLVDLMEGHLSLESTEGQGTTVQLLVPTRIVDPPFTDKEPSQAAEVRTLRILIADDNPVNRTVLTGLLKRLGHQVTETCDGTQVVSEYFEHFEQYDVILMDCEMPQMDGFTATRKIREIEVAKHVSPIPILAVTAHSLETYGDEILASGMDGHLSKPVTLDALATALQAL</sequence>
<name>A4BGF2_9GAMM</name>
<dbReference type="InterPro" id="IPR011006">
    <property type="entry name" value="CheY-like_superfamily"/>
</dbReference>
<keyword evidence="6" id="KW-1133">Transmembrane helix</keyword>
<dbReference type="InterPro" id="IPR004358">
    <property type="entry name" value="Sig_transdc_His_kin-like_C"/>
</dbReference>
<feature type="transmembrane region" description="Helical" evidence="6">
    <location>
        <begin position="305"/>
        <end position="325"/>
    </location>
</feature>
<dbReference type="SMART" id="SM00387">
    <property type="entry name" value="HATPase_c"/>
    <property type="match status" value="1"/>
</dbReference>
<organism evidence="9 10">
    <name type="scientific">Reinekea blandensis MED297</name>
    <dbReference type="NCBI Taxonomy" id="314283"/>
    <lineage>
        <taxon>Bacteria</taxon>
        <taxon>Pseudomonadati</taxon>
        <taxon>Pseudomonadota</taxon>
        <taxon>Gammaproteobacteria</taxon>
        <taxon>Oceanospirillales</taxon>
        <taxon>Saccharospirillaceae</taxon>
        <taxon>Reinekea</taxon>
    </lineage>
</organism>
<evidence type="ECO:0000256" key="6">
    <source>
        <dbReference type="SAM" id="Phobius"/>
    </source>
</evidence>
<evidence type="ECO:0000256" key="1">
    <source>
        <dbReference type="ARBA" id="ARBA00000085"/>
    </source>
</evidence>
<dbReference type="InterPro" id="IPR005467">
    <property type="entry name" value="His_kinase_dom"/>
</dbReference>
<keyword evidence="6" id="KW-0472">Membrane</keyword>
<feature type="transmembrane region" description="Helical" evidence="6">
    <location>
        <begin position="218"/>
        <end position="236"/>
    </location>
</feature>
<feature type="transmembrane region" description="Helical" evidence="6">
    <location>
        <begin position="337"/>
        <end position="361"/>
    </location>
</feature>
<dbReference type="SUPFAM" id="SSF52172">
    <property type="entry name" value="CheY-like"/>
    <property type="match status" value="1"/>
</dbReference>
<gene>
    <name evidence="9" type="ORF">MED297_08841</name>
</gene>
<feature type="domain" description="Response regulatory" evidence="8">
    <location>
        <begin position="650"/>
        <end position="770"/>
    </location>
</feature>
<dbReference type="InterPro" id="IPR001789">
    <property type="entry name" value="Sig_transdc_resp-reg_receiver"/>
</dbReference>
<evidence type="ECO:0000256" key="4">
    <source>
        <dbReference type="ARBA" id="ARBA00023012"/>
    </source>
</evidence>
<dbReference type="Gene3D" id="3.30.565.10">
    <property type="entry name" value="Histidine kinase-like ATPase, C-terminal domain"/>
    <property type="match status" value="1"/>
</dbReference>
<evidence type="ECO:0000313" key="10">
    <source>
        <dbReference type="Proteomes" id="UP000005953"/>
    </source>
</evidence>
<dbReference type="Gene3D" id="1.10.287.130">
    <property type="match status" value="1"/>
</dbReference>
<dbReference type="Gene3D" id="3.40.50.2300">
    <property type="match status" value="1"/>
</dbReference>
<dbReference type="HOGENOM" id="CLU_362848_0_0_6"/>
<proteinExistence type="predicted"/>
<keyword evidence="4" id="KW-0902">Two-component regulatory system</keyword>
<evidence type="ECO:0000313" key="9">
    <source>
        <dbReference type="EMBL" id="EAR08758.1"/>
    </source>
</evidence>
<dbReference type="InterPro" id="IPR003661">
    <property type="entry name" value="HisK_dim/P_dom"/>
</dbReference>
<feature type="transmembrane region" description="Helical" evidence="6">
    <location>
        <begin position="281"/>
        <end position="299"/>
    </location>
</feature>
<feature type="transmembrane region" description="Helical" evidence="6">
    <location>
        <begin position="367"/>
        <end position="389"/>
    </location>
</feature>
<comment type="caution">
    <text evidence="9">The sequence shown here is derived from an EMBL/GenBank/DDBJ whole genome shotgun (WGS) entry which is preliminary data.</text>
</comment>
<keyword evidence="10" id="KW-1185">Reference proteome</keyword>
<feature type="modified residue" description="4-aspartylphosphate" evidence="5">
    <location>
        <position position="701"/>
    </location>
</feature>
<dbReference type="PANTHER" id="PTHR45339:SF1">
    <property type="entry name" value="HYBRID SIGNAL TRANSDUCTION HISTIDINE KINASE J"/>
    <property type="match status" value="1"/>
</dbReference>
<dbReference type="InterPro" id="IPR003594">
    <property type="entry name" value="HATPase_dom"/>
</dbReference>
<dbReference type="AlphaFoldDB" id="A4BGF2"/>
<dbReference type="GO" id="GO:0000155">
    <property type="term" value="F:phosphorelay sensor kinase activity"/>
    <property type="evidence" value="ECO:0007669"/>
    <property type="project" value="InterPro"/>
</dbReference>
<dbReference type="SMART" id="SM00448">
    <property type="entry name" value="REC"/>
    <property type="match status" value="1"/>
</dbReference>
<feature type="transmembrane region" description="Helical" evidence="6">
    <location>
        <begin position="192"/>
        <end position="211"/>
    </location>
</feature>
<feature type="transmembrane region" description="Helical" evidence="6">
    <location>
        <begin position="248"/>
        <end position="274"/>
    </location>
</feature>
<keyword evidence="6" id="KW-0812">Transmembrane</keyword>
<dbReference type="PROSITE" id="PS50110">
    <property type="entry name" value="RESPONSE_REGULATORY"/>
    <property type="match status" value="1"/>
</dbReference>
<dbReference type="InterPro" id="IPR036097">
    <property type="entry name" value="HisK_dim/P_sf"/>
</dbReference>
<keyword evidence="3 5" id="KW-0597">Phosphoprotein</keyword>
<evidence type="ECO:0000256" key="3">
    <source>
        <dbReference type="ARBA" id="ARBA00022553"/>
    </source>
</evidence>
<accession>A4BGF2</accession>
<evidence type="ECO:0000256" key="2">
    <source>
        <dbReference type="ARBA" id="ARBA00012438"/>
    </source>
</evidence>
<evidence type="ECO:0000259" key="7">
    <source>
        <dbReference type="PROSITE" id="PS50109"/>
    </source>
</evidence>
<dbReference type="Pfam" id="PF02518">
    <property type="entry name" value="HATPase_c"/>
    <property type="match status" value="1"/>
</dbReference>
<feature type="domain" description="Histidine kinase" evidence="7">
    <location>
        <begin position="414"/>
        <end position="630"/>
    </location>
</feature>
<dbReference type="PANTHER" id="PTHR45339">
    <property type="entry name" value="HYBRID SIGNAL TRANSDUCTION HISTIDINE KINASE J"/>
    <property type="match status" value="1"/>
</dbReference>
<evidence type="ECO:0000256" key="5">
    <source>
        <dbReference type="PROSITE-ProRule" id="PRU00169"/>
    </source>
</evidence>
<dbReference type="SMART" id="SM00388">
    <property type="entry name" value="HisKA"/>
    <property type="match status" value="1"/>
</dbReference>
<dbReference type="PROSITE" id="PS50109">
    <property type="entry name" value="HIS_KIN"/>
    <property type="match status" value="1"/>
</dbReference>
<comment type="catalytic activity">
    <reaction evidence="1">
        <text>ATP + protein L-histidine = ADP + protein N-phospho-L-histidine.</text>
        <dbReference type="EC" id="2.7.13.3"/>
    </reaction>
</comment>
<dbReference type="InterPro" id="IPR011622">
    <property type="entry name" value="7TMR_DISM_rcpt_extracell_dom2"/>
</dbReference>
<evidence type="ECO:0000259" key="8">
    <source>
        <dbReference type="PROSITE" id="PS50110"/>
    </source>
</evidence>
<dbReference type="InterPro" id="IPR036890">
    <property type="entry name" value="HATPase_C_sf"/>
</dbReference>
<dbReference type="InterPro" id="IPR011623">
    <property type="entry name" value="7TMR_DISM_rcpt_extracell_dom1"/>
</dbReference>
<dbReference type="CDD" id="cd00082">
    <property type="entry name" value="HisKA"/>
    <property type="match status" value="1"/>
</dbReference>
<dbReference type="FunFam" id="3.30.565.10:FF:000010">
    <property type="entry name" value="Sensor histidine kinase RcsC"/>
    <property type="match status" value="1"/>
</dbReference>
<dbReference type="Gene3D" id="2.60.40.2380">
    <property type="match status" value="1"/>
</dbReference>
<dbReference type="EC" id="2.7.13.3" evidence="2"/>
<dbReference type="RefSeq" id="WP_008045950.1">
    <property type="nucleotide sequence ID" value="NZ_CH724152.1"/>
</dbReference>
<reference evidence="9 10" key="1">
    <citation type="submission" date="2006-02" db="EMBL/GenBank/DDBJ databases">
        <authorList>
            <person name="Pinhassi J."/>
            <person name="Pedros-Alio C."/>
            <person name="Ferriera S."/>
            <person name="Johnson J."/>
            <person name="Kravitz S."/>
            <person name="Halpern A."/>
            <person name="Remington K."/>
            <person name="Beeson K."/>
            <person name="Tran B."/>
            <person name="Rogers Y.-H."/>
            <person name="Friedman R."/>
            <person name="Venter J.C."/>
        </authorList>
    </citation>
    <scope>NUCLEOTIDE SEQUENCE [LARGE SCALE GENOMIC DNA]</scope>
    <source>
        <strain evidence="9 10">MED297</strain>
    </source>
</reference>
<dbReference type="EMBL" id="AAOE01000016">
    <property type="protein sequence ID" value="EAR08758.1"/>
    <property type="molecule type" value="Genomic_DNA"/>
</dbReference>
<dbReference type="Proteomes" id="UP000005953">
    <property type="component" value="Unassembled WGS sequence"/>
</dbReference>
<dbReference type="Pfam" id="PF00512">
    <property type="entry name" value="HisKA"/>
    <property type="match status" value="1"/>
</dbReference>
<dbReference type="CDD" id="cd17546">
    <property type="entry name" value="REC_hyHK_CKI1_RcsC-like"/>
    <property type="match status" value="1"/>
</dbReference>
<protein>
    <recommendedName>
        <fullName evidence="2">histidine kinase</fullName>
        <ecNumber evidence="2">2.7.13.3</ecNumber>
    </recommendedName>
</protein>
<dbReference type="Pfam" id="PF00072">
    <property type="entry name" value="Response_reg"/>
    <property type="match status" value="1"/>
</dbReference>
<dbReference type="SUPFAM" id="SSF47384">
    <property type="entry name" value="Homodimeric domain of signal transducing histidine kinase"/>
    <property type="match status" value="1"/>
</dbReference>